<dbReference type="Proteomes" id="UP000238274">
    <property type="component" value="Unassembled WGS sequence"/>
</dbReference>
<evidence type="ECO:0000313" key="3">
    <source>
        <dbReference type="Proteomes" id="UP000238274"/>
    </source>
</evidence>
<reference evidence="2 3" key="1">
    <citation type="submission" date="2017-12" db="EMBL/GenBank/DDBJ databases">
        <title>Gene loss provides genomic basis for host adaptation in cereal stripe rust fungi.</title>
        <authorList>
            <person name="Xia C."/>
        </authorList>
    </citation>
    <scope>NUCLEOTIDE SEQUENCE [LARGE SCALE GENOMIC DNA]</scope>
    <source>
        <strain evidence="2 3">93TX-2</strain>
    </source>
</reference>
<reference evidence="3" key="3">
    <citation type="journal article" date="2018" name="Mol. Plant Microbe Interact.">
        <title>Genome sequence resources for the wheat stripe rust pathogen (Puccinia striiformis f. sp. tritici) and the barley stripe rust pathogen (Puccinia striiformis f. sp. hordei).</title>
        <authorList>
            <person name="Xia C."/>
            <person name="Wang M."/>
            <person name="Yin C."/>
            <person name="Cornejo O.E."/>
            <person name="Hulbert S.H."/>
            <person name="Chen X."/>
        </authorList>
    </citation>
    <scope>NUCLEOTIDE SEQUENCE [LARGE SCALE GENOMIC DNA]</scope>
    <source>
        <strain evidence="3">93TX-2</strain>
    </source>
</reference>
<dbReference type="VEuPathDB" id="FungiDB:PSHT_11807"/>
<name>A0A2S4V0Z3_9BASI</name>
<dbReference type="AlphaFoldDB" id="A0A2S4V0Z3"/>
<dbReference type="VEuPathDB" id="FungiDB:PSTT_00900"/>
<accession>A0A2S4V0Z3</accession>
<gene>
    <name evidence="2" type="ORF">PSHT_11807</name>
</gene>
<dbReference type="OrthoDB" id="2500684at2759"/>
<evidence type="ECO:0000313" key="2">
    <source>
        <dbReference type="EMBL" id="POW03115.1"/>
    </source>
</evidence>
<proteinExistence type="predicted"/>
<evidence type="ECO:0000256" key="1">
    <source>
        <dbReference type="SAM" id="MobiDB-lite"/>
    </source>
</evidence>
<protein>
    <submittedName>
        <fullName evidence="2">Uncharacterized protein</fullName>
    </submittedName>
</protein>
<feature type="region of interest" description="Disordered" evidence="1">
    <location>
        <begin position="453"/>
        <end position="516"/>
    </location>
</feature>
<reference evidence="3" key="2">
    <citation type="journal article" date="2018" name="BMC Genomics">
        <title>Genomic insights into host adaptation between the wheat stripe rust pathogen (Puccinia striiformis f. sp. tritici) and the barley stripe rust pathogen (Puccinia striiformis f. sp. hordei).</title>
        <authorList>
            <person name="Xia C."/>
            <person name="Wang M."/>
            <person name="Yin C."/>
            <person name="Cornejo O.E."/>
            <person name="Hulbert S.H."/>
            <person name="Chen X."/>
        </authorList>
    </citation>
    <scope>NUCLEOTIDE SEQUENCE [LARGE SCALE GENOMIC DNA]</scope>
    <source>
        <strain evidence="3">93TX-2</strain>
    </source>
</reference>
<comment type="caution">
    <text evidence="2">The sequence shown here is derived from an EMBL/GenBank/DDBJ whole genome shotgun (WGS) entry which is preliminary data.</text>
</comment>
<organism evidence="2 3">
    <name type="scientific">Puccinia striiformis</name>
    <dbReference type="NCBI Taxonomy" id="27350"/>
    <lineage>
        <taxon>Eukaryota</taxon>
        <taxon>Fungi</taxon>
        <taxon>Dikarya</taxon>
        <taxon>Basidiomycota</taxon>
        <taxon>Pucciniomycotina</taxon>
        <taxon>Pucciniomycetes</taxon>
        <taxon>Pucciniales</taxon>
        <taxon>Pucciniaceae</taxon>
        <taxon>Puccinia</taxon>
    </lineage>
</organism>
<sequence>MSNLKNPDRIASDKIHDWIAQGLDVNRMLKIVDYTLEHELSTLSSLGTAEYAAAKELFLGRNQYSKLVKSLEHQELSQTPQGEKYLHFRTELETLAARPQQSSIAEIPSSQLEKETHPSLVDIVKPSTHPPGTSHSGTLANSRTYRRVYCHPVGQALCCISVMLTHLNLSSISAKAYLDKLYSALSVSEKESNTRVHATAEEFELLSKWKETDPVTHVIIRTFFTRVLSERELVRRESVLNLQQAKLRIISGWSEQVESISAHSGRSASEVAAWGDLVGGKVFPPPLQSPNSIKKSLKAIGYFEKDSDVIAKAPLEHWKAYLGPEEYKSRIEILKTIITAKELFLGRNSYEVDWSKSLEHQELSRTPEWPKYLDFRTEMETLAARPRQSSTAGISSPTLNHLESSRKINLLSRPNKEAALEKSNKKSLFERFKPLLERLKLLLRKLSPKSFSTKIHPVQKSTPNKDLPLKESRRKSNPGKPVRSVIFDLNPTEIPPPSTELTSPHIEIPSSPTQAR</sequence>
<keyword evidence="3" id="KW-1185">Reference proteome</keyword>
<dbReference type="EMBL" id="PKSM01000203">
    <property type="protein sequence ID" value="POW03115.1"/>
    <property type="molecule type" value="Genomic_DNA"/>
</dbReference>